<keyword evidence="5" id="KW-0732">Signal</keyword>
<evidence type="ECO:0000256" key="3">
    <source>
        <dbReference type="ARBA" id="ARBA00022964"/>
    </source>
</evidence>
<dbReference type="GO" id="GO:0071456">
    <property type="term" value="P:cellular response to hypoxia"/>
    <property type="evidence" value="ECO:0007669"/>
    <property type="project" value="TreeGrafter"/>
</dbReference>
<reference evidence="7" key="2">
    <citation type="submission" date="2024-10" db="UniProtKB">
        <authorList>
            <consortium name="EnsemblProtists"/>
        </authorList>
    </citation>
    <scope>IDENTIFICATION</scope>
</reference>
<protein>
    <recommendedName>
        <fullName evidence="6">Prolyl 4-hydroxylase alpha subunit domain-containing protein</fullName>
    </recommendedName>
</protein>
<evidence type="ECO:0000256" key="4">
    <source>
        <dbReference type="ARBA" id="ARBA00023002"/>
    </source>
</evidence>
<name>A0A0D3KRL8_EMIH1</name>
<dbReference type="AlphaFoldDB" id="A0A0D3KRL8"/>
<proteinExistence type="predicted"/>
<evidence type="ECO:0000256" key="5">
    <source>
        <dbReference type="SAM" id="SignalP"/>
    </source>
</evidence>
<evidence type="ECO:0000256" key="2">
    <source>
        <dbReference type="ARBA" id="ARBA00022896"/>
    </source>
</evidence>
<reference evidence="8" key="1">
    <citation type="journal article" date="2013" name="Nature">
        <title>Pan genome of the phytoplankton Emiliania underpins its global distribution.</title>
        <authorList>
            <person name="Read B.A."/>
            <person name="Kegel J."/>
            <person name="Klute M.J."/>
            <person name="Kuo A."/>
            <person name="Lefebvre S.C."/>
            <person name="Maumus F."/>
            <person name="Mayer C."/>
            <person name="Miller J."/>
            <person name="Monier A."/>
            <person name="Salamov A."/>
            <person name="Young J."/>
            <person name="Aguilar M."/>
            <person name="Claverie J.M."/>
            <person name="Frickenhaus S."/>
            <person name="Gonzalez K."/>
            <person name="Herman E.K."/>
            <person name="Lin Y.C."/>
            <person name="Napier J."/>
            <person name="Ogata H."/>
            <person name="Sarno A.F."/>
            <person name="Shmutz J."/>
            <person name="Schroeder D."/>
            <person name="de Vargas C."/>
            <person name="Verret F."/>
            <person name="von Dassow P."/>
            <person name="Valentin K."/>
            <person name="Van de Peer Y."/>
            <person name="Wheeler G."/>
            <person name="Dacks J.B."/>
            <person name="Delwiche C.F."/>
            <person name="Dyhrman S.T."/>
            <person name="Glockner G."/>
            <person name="John U."/>
            <person name="Richards T."/>
            <person name="Worden A.Z."/>
            <person name="Zhang X."/>
            <person name="Grigoriev I.V."/>
            <person name="Allen A.E."/>
            <person name="Bidle K."/>
            <person name="Borodovsky M."/>
            <person name="Bowler C."/>
            <person name="Brownlee C."/>
            <person name="Cock J.M."/>
            <person name="Elias M."/>
            <person name="Gladyshev V.N."/>
            <person name="Groth M."/>
            <person name="Guda C."/>
            <person name="Hadaegh A."/>
            <person name="Iglesias-Rodriguez M.D."/>
            <person name="Jenkins J."/>
            <person name="Jones B.M."/>
            <person name="Lawson T."/>
            <person name="Leese F."/>
            <person name="Lindquist E."/>
            <person name="Lobanov A."/>
            <person name="Lomsadze A."/>
            <person name="Malik S.B."/>
            <person name="Marsh M.E."/>
            <person name="Mackinder L."/>
            <person name="Mock T."/>
            <person name="Mueller-Roeber B."/>
            <person name="Pagarete A."/>
            <person name="Parker M."/>
            <person name="Probert I."/>
            <person name="Quesneville H."/>
            <person name="Raines C."/>
            <person name="Rensing S.A."/>
            <person name="Riano-Pachon D.M."/>
            <person name="Richier S."/>
            <person name="Rokitta S."/>
            <person name="Shiraiwa Y."/>
            <person name="Soanes D.M."/>
            <person name="van der Giezen M."/>
            <person name="Wahlund T.M."/>
            <person name="Williams B."/>
            <person name="Wilson W."/>
            <person name="Wolfe G."/>
            <person name="Wurch L.L."/>
        </authorList>
    </citation>
    <scope>NUCLEOTIDE SEQUENCE</scope>
</reference>
<dbReference type="PANTHER" id="PTHR12907:SF26">
    <property type="entry name" value="HIF PROLYL HYDROXYLASE, ISOFORM C"/>
    <property type="match status" value="1"/>
</dbReference>
<dbReference type="HOGENOM" id="CLU_1017197_0_0_1"/>
<feature type="chain" id="PRO_5044239346" description="Prolyl 4-hydroxylase alpha subunit domain-containing protein" evidence="5">
    <location>
        <begin position="25"/>
        <end position="274"/>
    </location>
</feature>
<keyword evidence="4" id="KW-0560">Oxidoreductase</keyword>
<dbReference type="Proteomes" id="UP000013827">
    <property type="component" value="Unassembled WGS sequence"/>
</dbReference>
<dbReference type="PANTHER" id="PTHR12907">
    <property type="entry name" value="EGL NINE HOMOLOG-RELATED"/>
    <property type="match status" value="1"/>
</dbReference>
<comment type="cofactor">
    <cofactor evidence="1">
        <name>L-ascorbate</name>
        <dbReference type="ChEBI" id="CHEBI:38290"/>
    </cofactor>
</comment>
<evidence type="ECO:0000313" key="8">
    <source>
        <dbReference type="Proteomes" id="UP000013827"/>
    </source>
</evidence>
<dbReference type="EnsemblProtists" id="EOD38403">
    <property type="protein sequence ID" value="EOD38403"/>
    <property type="gene ID" value="EMIHUDRAFT_251812"/>
</dbReference>
<dbReference type="KEGG" id="ehx:EMIHUDRAFT_251812"/>
<dbReference type="InterPro" id="IPR044862">
    <property type="entry name" value="Pro_4_hyd_alph_FE2OG_OXY"/>
</dbReference>
<keyword evidence="3" id="KW-0223">Dioxygenase</keyword>
<sequence length="274" mass="29388">MTSARTTALLLRLGVSIALSLGTASPPLLPERALAELRQRSFVAIPAFLSRDLVDSLVDDINLLRKSPGRSASAHRGAVEWFELLPKAPPVPAEGGGRAALLQLVSGLQSSLEELSGTTLSEAHTELKYAFYPTGGFYQRHIDAMNGWRQSDGGHLRVFEAGSGVRGSGTLLADFTAGHSPLLSPAQHVDIAPRAGTLVVFRSDTVPHEVRHTSAKRMAIIGWLHRELGEAEAPAEPPEEELSELALALKRHYEGRGEKIKGFESVDAVSVPGE</sequence>
<dbReference type="SMART" id="SM00702">
    <property type="entry name" value="P4Hc"/>
    <property type="match status" value="1"/>
</dbReference>
<feature type="domain" description="Prolyl 4-hydroxylase alpha subunit" evidence="6">
    <location>
        <begin position="40"/>
        <end position="225"/>
    </location>
</feature>
<evidence type="ECO:0000259" key="6">
    <source>
        <dbReference type="SMART" id="SM00702"/>
    </source>
</evidence>
<dbReference type="Pfam" id="PF13640">
    <property type="entry name" value="2OG-FeII_Oxy_3"/>
    <property type="match status" value="1"/>
</dbReference>
<dbReference type="STRING" id="2903.R1DSG7"/>
<dbReference type="GeneID" id="17283676"/>
<dbReference type="GO" id="GO:0008198">
    <property type="term" value="F:ferrous iron binding"/>
    <property type="evidence" value="ECO:0007669"/>
    <property type="project" value="TreeGrafter"/>
</dbReference>
<feature type="signal peptide" evidence="5">
    <location>
        <begin position="1"/>
        <end position="24"/>
    </location>
</feature>
<dbReference type="InterPro" id="IPR051559">
    <property type="entry name" value="HIF_prolyl_hydroxylases"/>
</dbReference>
<dbReference type="InterPro" id="IPR006620">
    <property type="entry name" value="Pro_4_hyd_alph"/>
</dbReference>
<organism evidence="7 8">
    <name type="scientific">Emiliania huxleyi (strain CCMP1516)</name>
    <dbReference type="NCBI Taxonomy" id="280463"/>
    <lineage>
        <taxon>Eukaryota</taxon>
        <taxon>Haptista</taxon>
        <taxon>Haptophyta</taxon>
        <taxon>Prymnesiophyceae</taxon>
        <taxon>Isochrysidales</taxon>
        <taxon>Noelaerhabdaceae</taxon>
        <taxon>Emiliania</taxon>
    </lineage>
</organism>
<dbReference type="RefSeq" id="XP_005790832.1">
    <property type="nucleotide sequence ID" value="XM_005790775.1"/>
</dbReference>
<evidence type="ECO:0000313" key="7">
    <source>
        <dbReference type="EnsemblProtists" id="EOD38403"/>
    </source>
</evidence>
<dbReference type="GO" id="GO:0031543">
    <property type="term" value="F:peptidyl-proline dioxygenase activity"/>
    <property type="evidence" value="ECO:0007669"/>
    <property type="project" value="TreeGrafter"/>
</dbReference>
<dbReference type="GO" id="GO:0031418">
    <property type="term" value="F:L-ascorbic acid binding"/>
    <property type="evidence" value="ECO:0007669"/>
    <property type="project" value="UniProtKB-KW"/>
</dbReference>
<accession>A0A0D3KRL8</accession>
<keyword evidence="2" id="KW-0847">Vitamin C</keyword>
<dbReference type="Gene3D" id="2.60.120.620">
    <property type="entry name" value="q2cbj1_9rhob like domain"/>
    <property type="match status" value="1"/>
</dbReference>
<evidence type="ECO:0000256" key="1">
    <source>
        <dbReference type="ARBA" id="ARBA00001961"/>
    </source>
</evidence>
<dbReference type="PaxDb" id="2903-EOD38403"/>
<keyword evidence="8" id="KW-1185">Reference proteome</keyword>